<dbReference type="Proteomes" id="UP000056090">
    <property type="component" value="Chromosome"/>
</dbReference>
<dbReference type="EMBL" id="CP008849">
    <property type="protein sequence ID" value="AIF98516.1"/>
    <property type="molecule type" value="Genomic_DNA"/>
</dbReference>
<organism evidence="2 3">
    <name type="scientific">Alteromonas australica</name>
    <dbReference type="NCBI Taxonomy" id="589873"/>
    <lineage>
        <taxon>Bacteria</taxon>
        <taxon>Pseudomonadati</taxon>
        <taxon>Pseudomonadota</taxon>
        <taxon>Gammaproteobacteria</taxon>
        <taxon>Alteromonadales</taxon>
        <taxon>Alteromonadaceae</taxon>
        <taxon>Alteromonas/Salinimonas group</taxon>
        <taxon>Alteromonas</taxon>
    </lineage>
</organism>
<dbReference type="RefSeq" id="WP_044056699.1">
    <property type="nucleotide sequence ID" value="NZ_CBCSKJ010000001.1"/>
</dbReference>
<dbReference type="PANTHER" id="PTHR38442:SF1">
    <property type="entry name" value="INNER MEMBRANE PROTEIN"/>
    <property type="match status" value="1"/>
</dbReference>
<keyword evidence="1" id="KW-1133">Transmembrane helix</keyword>
<evidence type="ECO:0000256" key="1">
    <source>
        <dbReference type="SAM" id="Phobius"/>
    </source>
</evidence>
<keyword evidence="1" id="KW-0812">Transmembrane</keyword>
<dbReference type="eggNOG" id="COG2733">
    <property type="taxonomic scope" value="Bacteria"/>
</dbReference>
<sequence length="428" mass="48130">MHQKQVQLRKAKQLALWCLVVAGSIFVGTILIPKFFPELASAWWLGLIKMASEAALVGGLADWFAVTALFKPIPARYPIPHTNIVANNKRAIADNLSLFVKDKFFHATAIEKLIKESDPAKGAGRWLSNVNNSTRLSRFLCDALSGILRVIDDKPVKAFIAKTAHKGLKQIDLRQLMVTSLNSVTKERQHQVVLDKVLGKLASLMSQSSTQEYIAETLVAWLKTEYSRVEKILPSSWLSEKGALIAVKAVSSILDDIYHDAEHPIRHAFDEQVHEFLYELQHSPLMEEKVNRYKAQLVNDPALNGYIHKSWQRFHAWLLASLEAREGLVETKVSRWLQELGISLTENSDLSQAFNTHIGEAAKYMAPELADFLTRHIRDTINSWDEREMAEQVELNIGRDLQKVRINGTLVGGLIGAILFAVERLIGS</sequence>
<dbReference type="InterPro" id="IPR007383">
    <property type="entry name" value="DUF445"/>
</dbReference>
<dbReference type="Pfam" id="PF04286">
    <property type="entry name" value="DUF445"/>
    <property type="match status" value="1"/>
</dbReference>
<proteinExistence type="predicted"/>
<dbReference type="AlphaFoldDB" id="A0A075NY58"/>
<reference evidence="2 3" key="1">
    <citation type="submission" date="2014-06" db="EMBL/GenBank/DDBJ databases">
        <title>Genomes of Alteromonas australica, a world apart.</title>
        <authorList>
            <person name="Gonzaga A."/>
            <person name="Lopez-Perez M."/>
            <person name="Rodriguez-Valera F."/>
        </authorList>
    </citation>
    <scope>NUCLEOTIDE SEQUENCE [LARGE SCALE GENOMIC DNA]</scope>
    <source>
        <strain evidence="2 3">H 17</strain>
    </source>
</reference>
<keyword evidence="3" id="KW-1185">Reference proteome</keyword>
<accession>A0A075NY58</accession>
<feature type="transmembrane region" description="Helical" evidence="1">
    <location>
        <begin position="14"/>
        <end position="36"/>
    </location>
</feature>
<dbReference type="GO" id="GO:0005886">
    <property type="term" value="C:plasma membrane"/>
    <property type="evidence" value="ECO:0007669"/>
    <property type="project" value="TreeGrafter"/>
</dbReference>
<gene>
    <name evidence="2" type="ORF">EP13_07335</name>
</gene>
<protein>
    <recommendedName>
        <fullName evidence="4">DUF445 domain-containing protein</fullName>
    </recommendedName>
</protein>
<dbReference type="PANTHER" id="PTHR38442">
    <property type="entry name" value="INNER MEMBRANE PROTEIN-RELATED"/>
    <property type="match status" value="1"/>
</dbReference>
<evidence type="ECO:0008006" key="4">
    <source>
        <dbReference type="Google" id="ProtNLM"/>
    </source>
</evidence>
<dbReference type="KEGG" id="aal:EP13_07335"/>
<name>A0A075NY58_9ALTE</name>
<evidence type="ECO:0000313" key="3">
    <source>
        <dbReference type="Proteomes" id="UP000056090"/>
    </source>
</evidence>
<keyword evidence="1" id="KW-0472">Membrane</keyword>
<evidence type="ECO:0000313" key="2">
    <source>
        <dbReference type="EMBL" id="AIF98516.1"/>
    </source>
</evidence>
<dbReference type="GeneID" id="78254726"/>